<name>A0ABZ3CBM4_9ACTN</name>
<keyword evidence="2 6" id="KW-0031">Aminopeptidase</keyword>
<sequence>MIGRRGIETKTPDQLRLMRRAGIVVAEVHARLSAAAAPGVTTGELDALAREIIAAHGAESSFLNYGAAWGHPPYPGVTCISVNEEIVHGIPGERALAEGDLVSVDFGAAIEGWHVDAALTFGVGELAEADAALSDVTREALWAGIAEALLGRRIGDIGAAVAASVEAGGPQYGILEDYTGHGIGSAMHQPPDVPNTGRPGRGPKIVAGMALAIEPMVTLGATEGVTLDDDWTVVTPDGSRAAHWEHTVTATRDGLWVLTAADGGEAELTARGLPFAPLAD</sequence>
<comment type="function">
    <text evidence="1 6">Removes the N-terminal methionine from nascent proteins. The N-terminal methionine is often cleaved when the second residue in the primary sequence is small and uncharged (Met-Ala-, Cys, Gly, Pro, Ser, Thr, or Val). Requires deformylation of the N(alpha)-formylated initiator methionine before it can be hydrolyzed.</text>
</comment>
<evidence type="ECO:0000256" key="1">
    <source>
        <dbReference type="ARBA" id="ARBA00002521"/>
    </source>
</evidence>
<comment type="catalytic activity">
    <reaction evidence="6 7">
        <text>Release of N-terminal amino acids, preferentially methionine, from peptides and arylamides.</text>
        <dbReference type="EC" id="3.4.11.18"/>
    </reaction>
</comment>
<dbReference type="PANTHER" id="PTHR43330">
    <property type="entry name" value="METHIONINE AMINOPEPTIDASE"/>
    <property type="match status" value="1"/>
</dbReference>
<dbReference type="PRINTS" id="PR00599">
    <property type="entry name" value="MAPEPTIDASE"/>
</dbReference>
<dbReference type="CDD" id="cd01086">
    <property type="entry name" value="MetAP1"/>
    <property type="match status" value="1"/>
</dbReference>
<evidence type="ECO:0000256" key="2">
    <source>
        <dbReference type="ARBA" id="ARBA00022438"/>
    </source>
</evidence>
<feature type="binding site" evidence="6">
    <location>
        <position position="245"/>
    </location>
    <ligand>
        <name>a divalent metal cation</name>
        <dbReference type="ChEBI" id="CHEBI:60240"/>
        <label>2</label>
        <note>catalytic</note>
    </ligand>
</feature>
<dbReference type="SUPFAM" id="SSF55920">
    <property type="entry name" value="Creatinase/aminopeptidase"/>
    <property type="match status" value="1"/>
</dbReference>
<protein>
    <recommendedName>
        <fullName evidence="6 7">Methionine aminopeptidase</fullName>
        <shortName evidence="6">MAP</shortName>
        <shortName evidence="6">MetAP</shortName>
        <ecNumber evidence="6 7">3.4.11.18</ecNumber>
    </recommendedName>
    <alternativeName>
        <fullName evidence="6">Peptidase M</fullName>
    </alternativeName>
</protein>
<feature type="domain" description="Peptidase M24" evidence="8">
    <location>
        <begin position="17"/>
        <end position="251"/>
    </location>
</feature>
<accession>A0ABZ3CBM4</accession>
<dbReference type="HAMAP" id="MF_01974">
    <property type="entry name" value="MetAP_1"/>
    <property type="match status" value="1"/>
</dbReference>
<dbReference type="RefSeq" id="WP_342373155.1">
    <property type="nucleotide sequence ID" value="NZ_CP115965.1"/>
</dbReference>
<feature type="binding site" evidence="6">
    <location>
        <position position="214"/>
    </location>
    <ligand>
        <name>a divalent metal cation</name>
        <dbReference type="ChEBI" id="CHEBI:60240"/>
        <label>2</label>
        <note>catalytic</note>
    </ligand>
</feature>
<dbReference type="InterPro" id="IPR001714">
    <property type="entry name" value="Pept_M24_MAP"/>
</dbReference>
<proteinExistence type="inferred from homology"/>
<dbReference type="InterPro" id="IPR002467">
    <property type="entry name" value="Pept_M24A_MAP1"/>
</dbReference>
<dbReference type="Pfam" id="PF00557">
    <property type="entry name" value="Peptidase_M24"/>
    <property type="match status" value="1"/>
</dbReference>
<evidence type="ECO:0000256" key="4">
    <source>
        <dbReference type="ARBA" id="ARBA00022723"/>
    </source>
</evidence>
<dbReference type="EMBL" id="CP115965">
    <property type="protein sequence ID" value="WZW99521.1"/>
    <property type="molecule type" value="Genomic_DNA"/>
</dbReference>
<keyword evidence="5 6" id="KW-0378">Hydrolase</keyword>
<dbReference type="NCBIfam" id="TIGR00500">
    <property type="entry name" value="met_pdase_I"/>
    <property type="match status" value="1"/>
</dbReference>
<comment type="similarity">
    <text evidence="6">Belongs to the peptidase M24A family. Methionine aminopeptidase type 1 subfamily.</text>
</comment>
<comment type="subunit">
    <text evidence="6">Monomer.</text>
</comment>
<dbReference type="Gene3D" id="3.90.230.10">
    <property type="entry name" value="Creatinase/methionine aminopeptidase superfamily"/>
    <property type="match status" value="1"/>
</dbReference>
<evidence type="ECO:0000256" key="5">
    <source>
        <dbReference type="ARBA" id="ARBA00022801"/>
    </source>
</evidence>
<dbReference type="PANTHER" id="PTHR43330:SF27">
    <property type="entry name" value="METHIONINE AMINOPEPTIDASE"/>
    <property type="match status" value="1"/>
</dbReference>
<comment type="cofactor">
    <cofactor evidence="6">
        <name>Co(2+)</name>
        <dbReference type="ChEBI" id="CHEBI:48828"/>
    </cofactor>
    <cofactor evidence="6">
        <name>Zn(2+)</name>
        <dbReference type="ChEBI" id="CHEBI:29105"/>
    </cofactor>
    <cofactor evidence="6">
        <name>Mn(2+)</name>
        <dbReference type="ChEBI" id="CHEBI:29035"/>
    </cofactor>
    <cofactor evidence="6">
        <name>Fe(2+)</name>
        <dbReference type="ChEBI" id="CHEBI:29033"/>
    </cofactor>
    <text evidence="6">Binds 2 divalent metal cations per subunit. Has a high-affinity and a low affinity metal-binding site. The true nature of the physiological cofactor is under debate. The enzyme is active with cobalt, zinc, manganese or divalent iron ions. Most likely, methionine aminopeptidases function as mononuclear Fe(2+)-metalloproteases under physiological conditions, and the catalytically relevant metal-binding site has been assigned to the histidine-containing high-affinity site.</text>
</comment>
<evidence type="ECO:0000313" key="9">
    <source>
        <dbReference type="EMBL" id="WZW99521.1"/>
    </source>
</evidence>
<feature type="binding site" evidence="6">
    <location>
        <position position="188"/>
    </location>
    <ligand>
        <name>substrate</name>
    </ligand>
</feature>
<evidence type="ECO:0000259" key="8">
    <source>
        <dbReference type="Pfam" id="PF00557"/>
    </source>
</evidence>
<evidence type="ECO:0000256" key="3">
    <source>
        <dbReference type="ARBA" id="ARBA00022670"/>
    </source>
</evidence>
<keyword evidence="4 6" id="KW-0479">Metal-binding</keyword>
<dbReference type="GO" id="GO:0004239">
    <property type="term" value="F:initiator methionyl aminopeptidase activity"/>
    <property type="evidence" value="ECO:0007669"/>
    <property type="project" value="UniProtKB-EC"/>
</dbReference>
<feature type="binding site" evidence="6">
    <location>
        <position position="116"/>
    </location>
    <ligand>
        <name>a divalent metal cation</name>
        <dbReference type="ChEBI" id="CHEBI:60240"/>
        <label>2</label>
        <note>catalytic</note>
    </ligand>
</feature>
<dbReference type="EC" id="3.4.11.18" evidence="6 7"/>
<dbReference type="Proteomes" id="UP001434337">
    <property type="component" value="Chromosome"/>
</dbReference>
<organism evidence="9 10">
    <name type="scientific">Propioniciclava soli</name>
    <dbReference type="NCBI Taxonomy" id="2775081"/>
    <lineage>
        <taxon>Bacteria</taxon>
        <taxon>Bacillati</taxon>
        <taxon>Actinomycetota</taxon>
        <taxon>Actinomycetes</taxon>
        <taxon>Propionibacteriales</taxon>
        <taxon>Propionibacteriaceae</taxon>
        <taxon>Propioniciclava</taxon>
    </lineage>
</organism>
<evidence type="ECO:0000256" key="6">
    <source>
        <dbReference type="HAMAP-Rule" id="MF_01974"/>
    </source>
</evidence>
<reference evidence="9 10" key="1">
    <citation type="journal article" date="2023" name="Environ Microbiome">
        <title>A coral-associated actinobacterium mitigates coral bleaching under heat stress.</title>
        <authorList>
            <person name="Li J."/>
            <person name="Zou Y."/>
            <person name="Li Q."/>
            <person name="Zhang J."/>
            <person name="Bourne D.G."/>
            <person name="Lyu Y."/>
            <person name="Liu C."/>
            <person name="Zhang S."/>
        </authorList>
    </citation>
    <scope>NUCLEOTIDE SEQUENCE [LARGE SCALE GENOMIC DNA]</scope>
    <source>
        <strain evidence="9 10">SCSIO 13291</strain>
    </source>
</reference>
<gene>
    <name evidence="6 9" type="primary">map</name>
    <name evidence="9" type="ORF">PCC79_04815</name>
</gene>
<feature type="binding site" evidence="6">
    <location>
        <position position="181"/>
    </location>
    <ligand>
        <name>a divalent metal cation</name>
        <dbReference type="ChEBI" id="CHEBI:60240"/>
        <label>2</label>
        <note>catalytic</note>
    </ligand>
</feature>
<evidence type="ECO:0000313" key="10">
    <source>
        <dbReference type="Proteomes" id="UP001434337"/>
    </source>
</evidence>
<keyword evidence="3 6" id="KW-0645">Protease</keyword>
<dbReference type="InterPro" id="IPR036005">
    <property type="entry name" value="Creatinase/aminopeptidase-like"/>
</dbReference>
<feature type="binding site" evidence="6">
    <location>
        <position position="116"/>
    </location>
    <ligand>
        <name>a divalent metal cation</name>
        <dbReference type="ChEBI" id="CHEBI:60240"/>
        <label>1</label>
    </ligand>
</feature>
<feature type="binding site" evidence="6">
    <location>
        <position position="105"/>
    </location>
    <ligand>
        <name>a divalent metal cation</name>
        <dbReference type="ChEBI" id="CHEBI:60240"/>
        <label>1</label>
    </ligand>
</feature>
<feature type="binding site" evidence="6">
    <location>
        <position position="88"/>
    </location>
    <ligand>
        <name>substrate</name>
    </ligand>
</feature>
<evidence type="ECO:0000256" key="7">
    <source>
        <dbReference type="RuleBase" id="RU003653"/>
    </source>
</evidence>
<dbReference type="InterPro" id="IPR000994">
    <property type="entry name" value="Pept_M24"/>
</dbReference>
<keyword evidence="10" id="KW-1185">Reference proteome</keyword>
<feature type="binding site" evidence="6">
    <location>
        <position position="245"/>
    </location>
    <ligand>
        <name>a divalent metal cation</name>
        <dbReference type="ChEBI" id="CHEBI:60240"/>
        <label>1</label>
    </ligand>
</feature>